<dbReference type="STRING" id="415015.SAMN05660462_00466"/>
<dbReference type="NCBIfam" id="NF046040">
    <property type="entry name" value="RelB_antitoxin"/>
    <property type="match status" value="1"/>
</dbReference>
<reference evidence="1 2" key="1">
    <citation type="submission" date="2016-10" db="EMBL/GenBank/DDBJ databases">
        <authorList>
            <person name="de Groot N.N."/>
        </authorList>
    </citation>
    <scope>NUCLEOTIDE SEQUENCE [LARGE SCALE GENOMIC DNA]</scope>
    <source>
        <strain evidence="1 2">DSM 21650</strain>
    </source>
</reference>
<accession>A0A1H3LCS8</accession>
<dbReference type="Pfam" id="PF19807">
    <property type="entry name" value="DUF6290"/>
    <property type="match status" value="1"/>
</dbReference>
<dbReference type="EMBL" id="FNQE01000003">
    <property type="protein sequence ID" value="SDY61675.1"/>
    <property type="molecule type" value="Genomic_DNA"/>
</dbReference>
<organism evidence="1 2">
    <name type="scientific">Proteiniborus ethanoligenes</name>
    <dbReference type="NCBI Taxonomy" id="415015"/>
    <lineage>
        <taxon>Bacteria</taxon>
        <taxon>Bacillati</taxon>
        <taxon>Bacillota</taxon>
        <taxon>Clostridia</taxon>
        <taxon>Eubacteriales</taxon>
        <taxon>Proteiniborus</taxon>
    </lineage>
</organism>
<evidence type="ECO:0000313" key="2">
    <source>
        <dbReference type="Proteomes" id="UP000198625"/>
    </source>
</evidence>
<gene>
    <name evidence="1" type="ORF">SAMN05660462_00466</name>
</gene>
<dbReference type="InterPro" id="IPR046257">
    <property type="entry name" value="DUF6290"/>
</dbReference>
<evidence type="ECO:0000313" key="1">
    <source>
        <dbReference type="EMBL" id="SDY61675.1"/>
    </source>
</evidence>
<dbReference type="OrthoDB" id="3267617at2"/>
<dbReference type="AlphaFoldDB" id="A0A1H3LCS8"/>
<name>A0A1H3LCS8_9FIRM</name>
<dbReference type="Proteomes" id="UP000198625">
    <property type="component" value="Unassembled WGS sequence"/>
</dbReference>
<proteinExistence type="predicted"/>
<keyword evidence="2" id="KW-1185">Reference proteome</keyword>
<protein>
    <submittedName>
        <fullName evidence="1">Uncharacterized protein</fullName>
    </submittedName>
</protein>
<sequence length="74" mass="8732">MSTITVRLNEEEAKIFNEYAKLHGVPLSTLFKKTLEEKMEDELDMQIIKEYEKSLENGYTETFTHEEVKKMLGM</sequence>
<dbReference type="RefSeq" id="WP_091726672.1">
    <property type="nucleotide sequence ID" value="NZ_FNQE01000003.1"/>
</dbReference>